<reference evidence="4" key="1">
    <citation type="journal article" date="2019" name="Int. J. Syst. Evol. Microbiol.">
        <title>The Global Catalogue of Microorganisms (GCM) 10K type strain sequencing project: providing services to taxonomists for standard genome sequencing and annotation.</title>
        <authorList>
            <consortium name="The Broad Institute Genomics Platform"/>
            <consortium name="The Broad Institute Genome Sequencing Center for Infectious Disease"/>
            <person name="Wu L."/>
            <person name="Ma J."/>
        </authorList>
    </citation>
    <scope>NUCLEOTIDE SEQUENCE [LARGE SCALE GENOMIC DNA]</scope>
    <source>
        <strain evidence="4">JCM 17983</strain>
    </source>
</reference>
<accession>A0ABP9EF62</accession>
<dbReference type="RefSeq" id="WP_274233036.1">
    <property type="nucleotide sequence ID" value="NZ_BAABHQ010000006.1"/>
</dbReference>
<proteinExistence type="predicted"/>
<dbReference type="InterPro" id="IPR019278">
    <property type="entry name" value="DICT_dom"/>
</dbReference>
<keyword evidence="4" id="KW-1185">Reference proteome</keyword>
<sequence length="521" mass="54193">MTSHPNGSAPLAVVPTVPPVPPVPAGGTAGVAGPLSQAVAEATARATRSRLDGEPRRTWEHAAGGRPTPVPKRLLVAVSHAIEKAVVSCPIPSTADGTPPTVVLALFQRLEFFERERVVYERLAEAGAEVVVGFVRGEEHRPPRGVHTVLLDAGEKLADEWTVVAVGPRAGAFLVATDQHAYDAHEHGTEAGRRFSGRWGYAHAQAGAELARLRLALGTRLPDPLLRSIDTLLGEVMASGGEVAGSGGTPGEAWATASLAHMITRMQTAQAGSRALREQLADAHRAADAHRSADVDSSSGLPTPDFLERWSAPGGSTELPVGLALVDVAGLDEAFEDPRAEYHAARKVAAALGQPLGPVDAAVRLSRREFLVVVPGASPRHLAGLGDEVAEQLELASDGYPHIPLTATVATIVTHARPLPVEDLRVALTPLPADATGAVDAGRTVAGERIAVVSTRAGRVLPEPGRHEPDQQEPSAQAPATRPLATAAAGHPWFGPDGQHPDDLLPGSHGVAAAEVPHPRA</sequence>
<evidence type="ECO:0000313" key="3">
    <source>
        <dbReference type="EMBL" id="GAA4874696.1"/>
    </source>
</evidence>
<feature type="region of interest" description="Disordered" evidence="1">
    <location>
        <begin position="46"/>
        <end position="66"/>
    </location>
</feature>
<dbReference type="Pfam" id="PF10069">
    <property type="entry name" value="DICT"/>
    <property type="match status" value="1"/>
</dbReference>
<feature type="region of interest" description="Disordered" evidence="1">
    <location>
        <begin position="458"/>
        <end position="521"/>
    </location>
</feature>
<name>A0ABP9EF62_9PSEU</name>
<comment type="caution">
    <text evidence="3">The sequence shown here is derived from an EMBL/GenBank/DDBJ whole genome shotgun (WGS) entry which is preliminary data.</text>
</comment>
<dbReference type="EMBL" id="BAABHQ010000006">
    <property type="protein sequence ID" value="GAA4874696.1"/>
    <property type="molecule type" value="Genomic_DNA"/>
</dbReference>
<evidence type="ECO:0000313" key="4">
    <source>
        <dbReference type="Proteomes" id="UP001500457"/>
    </source>
</evidence>
<feature type="compositionally biased region" description="Low complexity" evidence="1">
    <location>
        <begin position="476"/>
        <end position="489"/>
    </location>
</feature>
<evidence type="ECO:0000256" key="1">
    <source>
        <dbReference type="SAM" id="MobiDB-lite"/>
    </source>
</evidence>
<organism evidence="3 4">
    <name type="scientific">Actinomycetospora straminea</name>
    <dbReference type="NCBI Taxonomy" id="663607"/>
    <lineage>
        <taxon>Bacteria</taxon>
        <taxon>Bacillati</taxon>
        <taxon>Actinomycetota</taxon>
        <taxon>Actinomycetes</taxon>
        <taxon>Pseudonocardiales</taxon>
        <taxon>Pseudonocardiaceae</taxon>
        <taxon>Actinomycetospora</taxon>
    </lineage>
</organism>
<gene>
    <name evidence="3" type="ORF">GCM10023203_25860</name>
</gene>
<feature type="compositionally biased region" description="Basic and acidic residues" evidence="1">
    <location>
        <begin position="275"/>
        <end position="294"/>
    </location>
</feature>
<protein>
    <recommendedName>
        <fullName evidence="2">DICT domain-containing protein</fullName>
    </recommendedName>
</protein>
<feature type="compositionally biased region" description="Basic and acidic residues" evidence="1">
    <location>
        <begin position="49"/>
        <end position="60"/>
    </location>
</feature>
<evidence type="ECO:0000259" key="2">
    <source>
        <dbReference type="Pfam" id="PF10069"/>
    </source>
</evidence>
<dbReference type="Proteomes" id="UP001500457">
    <property type="component" value="Unassembled WGS sequence"/>
</dbReference>
<feature type="domain" description="DICT" evidence="2">
    <location>
        <begin position="64"/>
        <end position="177"/>
    </location>
</feature>
<feature type="region of interest" description="Disordered" evidence="1">
    <location>
        <begin position="271"/>
        <end position="312"/>
    </location>
</feature>